<dbReference type="PROSITE" id="PS00108">
    <property type="entry name" value="PROTEIN_KINASE_ST"/>
    <property type="match status" value="1"/>
</dbReference>
<keyword evidence="9" id="KW-0812">Transmembrane</keyword>
<dbReference type="SMART" id="SM00740">
    <property type="entry name" value="PASTA"/>
    <property type="match status" value="4"/>
</dbReference>
<evidence type="ECO:0000256" key="8">
    <source>
        <dbReference type="ARBA" id="ARBA00048679"/>
    </source>
</evidence>
<keyword evidence="4" id="KW-0547">Nucleotide-binding</keyword>
<comment type="catalytic activity">
    <reaction evidence="7">
        <text>L-threonyl-[protein] + ATP = O-phospho-L-threonyl-[protein] + ADP + H(+)</text>
        <dbReference type="Rhea" id="RHEA:46608"/>
        <dbReference type="Rhea" id="RHEA-COMP:11060"/>
        <dbReference type="Rhea" id="RHEA-COMP:11605"/>
        <dbReference type="ChEBI" id="CHEBI:15378"/>
        <dbReference type="ChEBI" id="CHEBI:30013"/>
        <dbReference type="ChEBI" id="CHEBI:30616"/>
        <dbReference type="ChEBI" id="CHEBI:61977"/>
        <dbReference type="ChEBI" id="CHEBI:456216"/>
        <dbReference type="EC" id="2.7.11.1"/>
    </reaction>
</comment>
<accession>A0A516Q334</accession>
<dbReference type="SMART" id="SM00220">
    <property type="entry name" value="S_TKc"/>
    <property type="match status" value="1"/>
</dbReference>
<dbReference type="AlphaFoldDB" id="A0A516Q334"/>
<reference evidence="12 13" key="1">
    <citation type="submission" date="2019-07" db="EMBL/GenBank/DDBJ databases">
        <title>Microlunatus dokdonensis sp. nov. isolated from the rhizospheric soil of the wild plant Elymus tsukushiensis.</title>
        <authorList>
            <person name="Ghim S.-Y."/>
            <person name="Hwang Y.-J."/>
            <person name="Son J.-S."/>
            <person name="Shin J.-H."/>
        </authorList>
    </citation>
    <scope>NUCLEOTIDE SEQUENCE [LARGE SCALE GENOMIC DNA]</scope>
    <source>
        <strain evidence="12 13">KUDC0627</strain>
    </source>
</reference>
<dbReference type="PROSITE" id="PS50011">
    <property type="entry name" value="PROTEIN_KINASE_DOM"/>
    <property type="match status" value="1"/>
</dbReference>
<evidence type="ECO:0000259" key="10">
    <source>
        <dbReference type="PROSITE" id="PS50011"/>
    </source>
</evidence>
<protein>
    <recommendedName>
        <fullName evidence="1">non-specific serine/threonine protein kinase</fullName>
        <ecNumber evidence="1">2.7.11.1</ecNumber>
    </recommendedName>
</protein>
<dbReference type="GO" id="GO:0045717">
    <property type="term" value="P:negative regulation of fatty acid biosynthetic process"/>
    <property type="evidence" value="ECO:0007669"/>
    <property type="project" value="UniProtKB-ARBA"/>
</dbReference>
<feature type="transmembrane region" description="Helical" evidence="9">
    <location>
        <begin position="444"/>
        <end position="465"/>
    </location>
</feature>
<dbReference type="Gene3D" id="3.30.10.20">
    <property type="match status" value="4"/>
</dbReference>
<dbReference type="CDD" id="cd14014">
    <property type="entry name" value="STKc_PknB_like"/>
    <property type="match status" value="1"/>
</dbReference>
<sequence length="732" mass="77209">MTSTSDPLVGHVLDGRYRIVDRVARGGMATVYRATDTRLDRMVAVKVMHPGLGDDADFARKFDREARSAARLSHPNVVSVFDQGSDLDTGSGFDHAGFDQAGFQTGGGRPYIVMELVGGRTLRSVISHEAPLAPIRALSMIEPVLAALAAAHEAGLVHRDVKPENVLISDRGQIKVGDFGLARAVTAQTSTATAGLLIGTVSYLPPELVTTGRADARSDVYSAGVVLFEMLTGRKPHTGETPIQVAYAHVHKDVPPPSGLPTAGPIPDYVDALVARATARNPDARPHDAKVMLAQVRRVKSALAAGLRTDPELSQDLTVPLLALREDAERGRPAGANNGTDPYAATTAIAPQIAAAISEEGLGALNEPYARPAGFQEYAPGFQRSPVQEQEYTPTDIRFLSGPSTPTQHTETNLMPVPLADQAAVKPVPPHRPVHRSRHRVRGWIALLLVILLTAAAVAAGWYYAKGRFTSAPALTSMSKQRAEQVASKSGLDVNFSQSYSETVPKGTVINTSPRPGAKILRGGEMTVVLSRGPERHPMPKVTGLSKDAAESLLQKGKLAVGSVSDKFSESVDKGLVLSSSAEPGDRLKAGTKINLVISAGRKPIKITNYTGQNAEQSATALKDAGFKVKITSEHSATVPAGAVISQSPADGTGHLKDRIKLVSSLGPVMVTVPQVRSMGVEAAKKTLQDKGFKVRTTTSTILNLGLGYVASSDPGAGKSVPKGSTITLTLV</sequence>
<keyword evidence="13" id="KW-1185">Reference proteome</keyword>
<evidence type="ECO:0000256" key="7">
    <source>
        <dbReference type="ARBA" id="ARBA00047899"/>
    </source>
</evidence>
<feature type="domain" description="PASTA" evidence="11">
    <location>
        <begin position="667"/>
        <end position="732"/>
    </location>
</feature>
<dbReference type="PANTHER" id="PTHR43289:SF34">
    <property type="entry name" value="SERINE_THREONINE-PROTEIN KINASE YBDM-RELATED"/>
    <property type="match status" value="1"/>
</dbReference>
<evidence type="ECO:0000256" key="2">
    <source>
        <dbReference type="ARBA" id="ARBA00022527"/>
    </source>
</evidence>
<dbReference type="CDD" id="cd06577">
    <property type="entry name" value="PASTA_pknB"/>
    <property type="match status" value="4"/>
</dbReference>
<feature type="domain" description="Protein kinase" evidence="10">
    <location>
        <begin position="17"/>
        <end position="303"/>
    </location>
</feature>
<dbReference type="KEGG" id="mik:FOE78_18430"/>
<evidence type="ECO:0000256" key="9">
    <source>
        <dbReference type="SAM" id="Phobius"/>
    </source>
</evidence>
<evidence type="ECO:0000256" key="5">
    <source>
        <dbReference type="ARBA" id="ARBA00022777"/>
    </source>
</evidence>
<evidence type="ECO:0000256" key="3">
    <source>
        <dbReference type="ARBA" id="ARBA00022679"/>
    </source>
</evidence>
<keyword evidence="2" id="KW-0723">Serine/threonine-protein kinase</keyword>
<proteinExistence type="predicted"/>
<dbReference type="RefSeq" id="WP_143987578.1">
    <property type="nucleotide sequence ID" value="NZ_CP041692.1"/>
</dbReference>
<dbReference type="FunFam" id="3.30.200.20:FF:000035">
    <property type="entry name" value="Serine/threonine protein kinase Stk1"/>
    <property type="match status" value="1"/>
</dbReference>
<evidence type="ECO:0000313" key="12">
    <source>
        <dbReference type="EMBL" id="QDP97621.1"/>
    </source>
</evidence>
<dbReference type="PROSITE" id="PS51178">
    <property type="entry name" value="PASTA"/>
    <property type="match status" value="4"/>
</dbReference>
<dbReference type="FunFam" id="1.10.510.10:FF:000021">
    <property type="entry name" value="Serine/threonine protein kinase"/>
    <property type="match status" value="1"/>
</dbReference>
<dbReference type="Pfam" id="PF03793">
    <property type="entry name" value="PASTA"/>
    <property type="match status" value="4"/>
</dbReference>
<dbReference type="OrthoDB" id="9762169at2"/>
<keyword evidence="5" id="KW-0418">Kinase</keyword>
<dbReference type="Gene3D" id="1.10.510.10">
    <property type="entry name" value="Transferase(Phosphotransferase) domain 1"/>
    <property type="match status" value="1"/>
</dbReference>
<dbReference type="InterPro" id="IPR000719">
    <property type="entry name" value="Prot_kinase_dom"/>
</dbReference>
<dbReference type="SUPFAM" id="SSF56112">
    <property type="entry name" value="Protein kinase-like (PK-like)"/>
    <property type="match status" value="1"/>
</dbReference>
<organism evidence="12 13">
    <name type="scientific">Microlunatus elymi</name>
    <dbReference type="NCBI Taxonomy" id="2596828"/>
    <lineage>
        <taxon>Bacteria</taxon>
        <taxon>Bacillati</taxon>
        <taxon>Actinomycetota</taxon>
        <taxon>Actinomycetes</taxon>
        <taxon>Propionibacteriales</taxon>
        <taxon>Propionibacteriaceae</taxon>
        <taxon>Microlunatus</taxon>
    </lineage>
</organism>
<keyword evidence="9" id="KW-0472">Membrane</keyword>
<dbReference type="Gene3D" id="3.30.200.20">
    <property type="entry name" value="Phosphorylase Kinase, domain 1"/>
    <property type="match status" value="1"/>
</dbReference>
<dbReference type="Pfam" id="PF00069">
    <property type="entry name" value="Pkinase"/>
    <property type="match status" value="1"/>
</dbReference>
<evidence type="ECO:0000259" key="11">
    <source>
        <dbReference type="PROSITE" id="PS51178"/>
    </source>
</evidence>
<feature type="domain" description="PASTA" evidence="11">
    <location>
        <begin position="601"/>
        <end position="665"/>
    </location>
</feature>
<keyword evidence="6" id="KW-0067">ATP-binding</keyword>
<dbReference type="EMBL" id="CP041692">
    <property type="protein sequence ID" value="QDP97621.1"/>
    <property type="molecule type" value="Genomic_DNA"/>
</dbReference>
<evidence type="ECO:0000256" key="6">
    <source>
        <dbReference type="ARBA" id="ARBA00022840"/>
    </source>
</evidence>
<dbReference type="GO" id="GO:0005524">
    <property type="term" value="F:ATP binding"/>
    <property type="evidence" value="ECO:0007669"/>
    <property type="project" value="UniProtKB-KW"/>
</dbReference>
<dbReference type="InterPro" id="IPR011009">
    <property type="entry name" value="Kinase-like_dom_sf"/>
</dbReference>
<evidence type="ECO:0000256" key="4">
    <source>
        <dbReference type="ARBA" id="ARBA00022741"/>
    </source>
</evidence>
<dbReference type="InterPro" id="IPR005543">
    <property type="entry name" value="PASTA_dom"/>
</dbReference>
<comment type="catalytic activity">
    <reaction evidence="8">
        <text>L-seryl-[protein] + ATP = O-phospho-L-seryl-[protein] + ADP + H(+)</text>
        <dbReference type="Rhea" id="RHEA:17989"/>
        <dbReference type="Rhea" id="RHEA-COMP:9863"/>
        <dbReference type="Rhea" id="RHEA-COMP:11604"/>
        <dbReference type="ChEBI" id="CHEBI:15378"/>
        <dbReference type="ChEBI" id="CHEBI:29999"/>
        <dbReference type="ChEBI" id="CHEBI:30616"/>
        <dbReference type="ChEBI" id="CHEBI:83421"/>
        <dbReference type="ChEBI" id="CHEBI:456216"/>
        <dbReference type="EC" id="2.7.11.1"/>
    </reaction>
</comment>
<dbReference type="Proteomes" id="UP000319263">
    <property type="component" value="Chromosome"/>
</dbReference>
<dbReference type="EC" id="2.7.11.1" evidence="1"/>
<keyword evidence="3" id="KW-0808">Transferase</keyword>
<name>A0A516Q334_9ACTN</name>
<dbReference type="GO" id="GO:0004674">
    <property type="term" value="F:protein serine/threonine kinase activity"/>
    <property type="evidence" value="ECO:0007669"/>
    <property type="project" value="UniProtKB-KW"/>
</dbReference>
<gene>
    <name evidence="12" type="ORF">FOE78_18430</name>
</gene>
<keyword evidence="9" id="KW-1133">Transmembrane helix</keyword>
<evidence type="ECO:0000256" key="1">
    <source>
        <dbReference type="ARBA" id="ARBA00012513"/>
    </source>
</evidence>
<dbReference type="InterPro" id="IPR008271">
    <property type="entry name" value="Ser/Thr_kinase_AS"/>
</dbReference>
<evidence type="ECO:0000313" key="13">
    <source>
        <dbReference type="Proteomes" id="UP000319263"/>
    </source>
</evidence>
<feature type="domain" description="PASTA" evidence="11">
    <location>
        <begin position="470"/>
        <end position="532"/>
    </location>
</feature>
<dbReference type="PANTHER" id="PTHR43289">
    <property type="entry name" value="MITOGEN-ACTIVATED PROTEIN KINASE KINASE KINASE 20-RELATED"/>
    <property type="match status" value="1"/>
</dbReference>
<feature type="domain" description="PASTA" evidence="11">
    <location>
        <begin position="533"/>
        <end position="600"/>
    </location>
</feature>